<evidence type="ECO:0008006" key="3">
    <source>
        <dbReference type="Google" id="ProtNLM"/>
    </source>
</evidence>
<dbReference type="GO" id="GO:0019867">
    <property type="term" value="C:outer membrane"/>
    <property type="evidence" value="ECO:0007669"/>
    <property type="project" value="InterPro"/>
</dbReference>
<comment type="caution">
    <text evidence="1">The sequence shown here is derived from an EMBL/GenBank/DDBJ whole genome shotgun (WGS) entry which is preliminary data.</text>
</comment>
<gene>
    <name evidence="1" type="ORF">H8E80_08410</name>
</gene>
<dbReference type="PROSITE" id="PS51257">
    <property type="entry name" value="PROKAR_LIPOPROTEIN"/>
    <property type="match status" value="1"/>
</dbReference>
<dbReference type="EMBL" id="JACNLL010000074">
    <property type="protein sequence ID" value="MBC8200047.1"/>
    <property type="molecule type" value="Genomic_DNA"/>
</dbReference>
<sequence>MFFKGKIIWIIFAILWSLAFLSACGYRFAGGGTLPSGINSVCVTILENRTSEIGVENTFTSDLIYEFTRNGKFAGIDKADALLSGVVKSMSIETISHSGVHTSLERRVRFTLDLKLTDNDGRIVWSAKGISDNEAYDVASDKLTTEQNRRSAISTLSTRLAEKVYNSLTEDF</sequence>
<organism evidence="1 2">
    <name type="scientific">Candidatus Desulfaltia bathyphila</name>
    <dbReference type="NCBI Taxonomy" id="2841697"/>
    <lineage>
        <taxon>Bacteria</taxon>
        <taxon>Pseudomonadati</taxon>
        <taxon>Thermodesulfobacteriota</taxon>
        <taxon>Desulfobacteria</taxon>
        <taxon>Desulfobacterales</taxon>
        <taxon>Desulfobacterales incertae sedis</taxon>
        <taxon>Candidatus Desulfaltia</taxon>
    </lineage>
</organism>
<dbReference type="Proteomes" id="UP000603545">
    <property type="component" value="Unassembled WGS sequence"/>
</dbReference>
<evidence type="ECO:0000313" key="1">
    <source>
        <dbReference type="EMBL" id="MBC8200047.1"/>
    </source>
</evidence>
<dbReference type="Gene3D" id="3.30.160.150">
    <property type="entry name" value="Lipoprotein like domain"/>
    <property type="match status" value="1"/>
</dbReference>
<protein>
    <recommendedName>
        <fullName evidence="3">Lipopolysaccharide-assembly</fullName>
    </recommendedName>
</protein>
<reference evidence="1 2" key="1">
    <citation type="submission" date="2020-08" db="EMBL/GenBank/DDBJ databases">
        <title>Bridging the membrane lipid divide: bacteria of the FCB group superphylum have the potential to synthesize archaeal ether lipids.</title>
        <authorList>
            <person name="Villanueva L."/>
            <person name="Von Meijenfeldt F.A.B."/>
            <person name="Westbye A.B."/>
            <person name="Yadav S."/>
            <person name="Hopmans E.C."/>
            <person name="Dutilh B.E."/>
            <person name="Sinninghe Damste J.S."/>
        </authorList>
    </citation>
    <scope>NUCLEOTIDE SEQUENCE [LARGE SCALE GENOMIC DNA]</scope>
    <source>
        <strain evidence="1">NIOZ-UU82</strain>
    </source>
</reference>
<dbReference type="AlphaFoldDB" id="A0A8J6N7G4"/>
<accession>A0A8J6N7G4</accession>
<dbReference type="Pfam" id="PF04390">
    <property type="entry name" value="LptE"/>
    <property type="match status" value="1"/>
</dbReference>
<dbReference type="GO" id="GO:0043165">
    <property type="term" value="P:Gram-negative-bacterium-type cell outer membrane assembly"/>
    <property type="evidence" value="ECO:0007669"/>
    <property type="project" value="InterPro"/>
</dbReference>
<evidence type="ECO:0000313" key="2">
    <source>
        <dbReference type="Proteomes" id="UP000603545"/>
    </source>
</evidence>
<proteinExistence type="predicted"/>
<name>A0A8J6N7G4_9BACT</name>
<dbReference type="InterPro" id="IPR007485">
    <property type="entry name" value="LPS_assembly_LptE"/>
</dbReference>